<evidence type="ECO:0000313" key="2">
    <source>
        <dbReference type="EMBL" id="UZA04844.1"/>
    </source>
</evidence>
<dbReference type="Proteomes" id="UP001163283">
    <property type="component" value="Plasmid unnamed"/>
</dbReference>
<dbReference type="KEGG" id="mboi:DQF64_14435"/>
<reference evidence="1" key="1">
    <citation type="journal article" date="2006" name="Vet. Microbiol.">
        <title>Filamentous-haemagglutinin-like protein genes encoded on a plasmid of Moraxella bovis.</title>
        <authorList>
            <person name="Kakuda T."/>
            <person name="Sarataphan N."/>
            <person name="Tanaka T."/>
            <person name="Takai S."/>
        </authorList>
    </citation>
    <scope>NUCLEOTIDE SEQUENCE</scope>
    <source>
        <strain evidence="1">EPP63</strain>
        <plasmid evidence="1">pMBO-1</plasmid>
    </source>
</reference>
<dbReference type="AlphaFoldDB" id="Q5KT96"/>
<dbReference type="RefSeq" id="WP_012477645.1">
    <property type="nucleotide sequence ID" value="NZ_CP030242.1"/>
</dbReference>
<name>Q5KT96_MORBO</name>
<evidence type="ECO:0000313" key="3">
    <source>
        <dbReference type="EMBL" id="UZA53056.1"/>
    </source>
</evidence>
<protein>
    <submittedName>
        <fullName evidence="1">Uncharacterized protein</fullName>
    </submittedName>
</protein>
<dbReference type="EMBL" id="CP087782">
    <property type="protein sequence ID" value="UZA53056.1"/>
    <property type="molecule type" value="Genomic_DNA"/>
</dbReference>
<keyword evidence="1" id="KW-0614">Plasmid</keyword>
<evidence type="ECO:0000313" key="4">
    <source>
        <dbReference type="Proteomes" id="UP001163283"/>
    </source>
</evidence>
<geneLocation type="plasmid" evidence="1">
    <name>pMBO-1</name>
</geneLocation>
<evidence type="ECO:0000313" key="1">
    <source>
        <dbReference type="EMBL" id="BAD83713.1"/>
    </source>
</evidence>
<dbReference type="GeneID" id="77190003"/>
<gene>
    <name evidence="1" type="primary">orf6</name>
    <name evidence="2" type="ORF">LP092_15535</name>
    <name evidence="3" type="ORF">LP129_14190</name>
</gene>
<keyword evidence="5" id="KW-1185">Reference proteome</keyword>
<reference evidence="2" key="2">
    <citation type="journal article" date="2022" name="BMC Microbiol.">
        <title>Whole genome sequencing of Moraxella bovis strains from North America reveals two genotypes with different genetic determinants.</title>
        <authorList>
            <person name="Wynn E.L."/>
            <person name="Hille M.M."/>
            <person name="Loy J.D."/>
            <person name="Schuller G."/>
            <person name="Kuhn K.L."/>
            <person name="Dickey A.M."/>
            <person name="Bono J.L."/>
            <person name="Clawson M.L."/>
        </authorList>
    </citation>
    <scope>NUCLEOTIDE SEQUENCE</scope>
    <source>
        <strain evidence="2">SAM102599</strain>
        <strain evidence="3">SAM57978</strain>
        <plasmid evidence="3 4">unnamed</plasmid>
        <plasmid evidence="2 5">unnamed2</plasmid>
    </source>
</reference>
<evidence type="ECO:0000313" key="5">
    <source>
        <dbReference type="Proteomes" id="UP001163632"/>
    </source>
</evidence>
<organism evidence="1">
    <name type="scientific">Moraxella bovis</name>
    <dbReference type="NCBI Taxonomy" id="476"/>
    <lineage>
        <taxon>Bacteria</taxon>
        <taxon>Pseudomonadati</taxon>
        <taxon>Pseudomonadota</taxon>
        <taxon>Gammaproteobacteria</taxon>
        <taxon>Moraxellales</taxon>
        <taxon>Moraxellaceae</taxon>
        <taxon>Moraxella</taxon>
    </lineage>
</organism>
<geneLocation type="plasmid" evidence="3 4">
    <name>unnamed</name>
</geneLocation>
<accession>Q5KT96</accession>
<dbReference type="EMBL" id="CP087832">
    <property type="protein sequence ID" value="UZA04844.1"/>
    <property type="molecule type" value="Genomic_DNA"/>
</dbReference>
<geneLocation type="plasmid" evidence="2 5">
    <name>unnamed2</name>
</geneLocation>
<dbReference type="Proteomes" id="UP001163632">
    <property type="component" value="Plasmid unnamed2"/>
</dbReference>
<dbReference type="EMBL" id="AB169976">
    <property type="protein sequence ID" value="BAD83713.1"/>
    <property type="molecule type" value="Genomic_DNA"/>
</dbReference>
<proteinExistence type="predicted"/>
<sequence length="107" mass="12254">MKLIKPSDVDFVTAFGCDSYYIDHVLYAVFNSGNENISISISDIQSSIRIIYRINNNIIIDIYKEGAISIKIIEHSFIDVSFSNTIKKSIIIRIDPQFCIELIDFQD</sequence>